<organism evidence="1">
    <name type="scientific">Candidatus Nitricoxidivorans perseverans</name>
    <dbReference type="NCBI Taxonomy" id="2975601"/>
    <lineage>
        <taxon>Bacteria</taxon>
        <taxon>Pseudomonadati</taxon>
        <taxon>Pseudomonadota</taxon>
        <taxon>Betaproteobacteria</taxon>
        <taxon>Nitrosomonadales</taxon>
        <taxon>Sterolibacteriaceae</taxon>
        <taxon>Candidatus Nitricoxidivorans</taxon>
    </lineage>
</organism>
<name>A0AA49FHW8_9PROT</name>
<accession>A0AA49FHW8</accession>
<evidence type="ECO:0000313" key="1">
    <source>
        <dbReference type="EMBL" id="WIM04511.1"/>
    </source>
</evidence>
<proteinExistence type="predicted"/>
<dbReference type="KEGG" id="npv:OHM77_07265"/>
<sequence length="276" mass="31801">MLSKQNPLFCQKSIHCLLWKPVPHEGCRGVFFFIGIGVVLVVRISRLRLLQAVYHASQLIQKGSVAVELQVERGLDLAVGAFLQAADECLYFGNLHRQRPKHRRQCAMSGNHWDQPGVPHKGWHCVDVVDLRADGESADETNYATCQMCGNEKIRYVHIMEHPDLDENFEVGCVCAEKMSDDYEGPKRREARLRNRAARRTRWLQRKWRVSAKGNSFLNVDGHNFGVHMNKFKRWGYRIGSRFGAKTYATKDEAKLALFDDFWEATQDSEHIWAND</sequence>
<reference evidence="1" key="1">
    <citation type="journal article" date="2023" name="Nat. Microbiol.">
        <title>Enrichment and characterization of a nitric oxide-reducing microbial community in a continuous bioreactor.</title>
        <authorList>
            <person name="Garrido-Amador P."/>
            <person name="Stortenbeker N."/>
            <person name="Wessels H.J.C.T."/>
            <person name="Speth D.R."/>
            <person name="Garcia-Heredia I."/>
            <person name="Kartal B."/>
        </authorList>
    </citation>
    <scope>NUCLEOTIDE SEQUENCE</scope>
    <source>
        <strain evidence="1">MAG1</strain>
    </source>
</reference>
<gene>
    <name evidence="1" type="ORF">OHM77_07265</name>
</gene>
<dbReference type="Proteomes" id="UP001234916">
    <property type="component" value="Chromosome"/>
</dbReference>
<dbReference type="AlphaFoldDB" id="A0AA49FHW8"/>
<dbReference type="EMBL" id="CP107246">
    <property type="protein sequence ID" value="WIM04511.1"/>
    <property type="molecule type" value="Genomic_DNA"/>
</dbReference>
<protein>
    <submittedName>
        <fullName evidence="1">Uncharacterized protein</fullName>
    </submittedName>
</protein>